<protein>
    <recommendedName>
        <fullName evidence="3">Zeta toxin domain-containing protein</fullName>
    </recommendedName>
</protein>
<keyword evidence="2" id="KW-0067">ATP-binding</keyword>
<reference evidence="4" key="1">
    <citation type="submission" date="2021-01" db="EMBL/GenBank/DDBJ databases">
        <authorList>
            <person name="Corre E."/>
            <person name="Pelletier E."/>
            <person name="Niang G."/>
            <person name="Scheremetjew M."/>
            <person name="Finn R."/>
            <person name="Kale V."/>
            <person name="Holt S."/>
            <person name="Cochrane G."/>
            <person name="Meng A."/>
            <person name="Brown T."/>
            <person name="Cohen L."/>
        </authorList>
    </citation>
    <scope>NUCLEOTIDE SEQUENCE</scope>
    <source>
        <strain evidence="4">PLY429</strain>
    </source>
</reference>
<sequence length="282" mass="31888">MFIKIDPDLVKSELPELTGYQSENPESAATQVHRESTQITDVLFEFGLMSGADLLVDGSLRDVDWYSGLMDRIRAEFPRYRIAILHVHAKKETILQRAERRGKVTGRVVPKEVLEASIRQVPESVKALTAKVDTVVTILNEDGQEPQLEGSAHTWESFRKLWPNEGRCDSLTTNDLDDYKRLAKMERDTDTGDKTNLAVLKAASSLYRNVYPNTCTRCFCQGLHELQCPCTCLSSAPSWKVKGYRALEAKMMRAMFRMGMFDVTPEGYVKKESAEAGNKTRK</sequence>
<evidence type="ECO:0000313" key="4">
    <source>
        <dbReference type="EMBL" id="CAD9214995.1"/>
    </source>
</evidence>
<organism evidence="4">
    <name type="scientific">Tetraselmis chuii</name>
    <dbReference type="NCBI Taxonomy" id="63592"/>
    <lineage>
        <taxon>Eukaryota</taxon>
        <taxon>Viridiplantae</taxon>
        <taxon>Chlorophyta</taxon>
        <taxon>core chlorophytes</taxon>
        <taxon>Chlorodendrophyceae</taxon>
        <taxon>Chlorodendrales</taxon>
        <taxon>Chlorodendraceae</taxon>
        <taxon>Tetraselmis</taxon>
    </lineage>
</organism>
<evidence type="ECO:0000259" key="3">
    <source>
        <dbReference type="Pfam" id="PF06414"/>
    </source>
</evidence>
<dbReference type="Pfam" id="PF06414">
    <property type="entry name" value="Zeta_toxin"/>
    <property type="match status" value="1"/>
</dbReference>
<dbReference type="InterPro" id="IPR027417">
    <property type="entry name" value="P-loop_NTPase"/>
</dbReference>
<dbReference type="AlphaFoldDB" id="A0A7S1X8C5"/>
<accession>A0A7S1X8C5</accession>
<proteinExistence type="predicted"/>
<evidence type="ECO:0000256" key="1">
    <source>
        <dbReference type="ARBA" id="ARBA00022741"/>
    </source>
</evidence>
<dbReference type="Gene3D" id="3.40.50.300">
    <property type="entry name" value="P-loop containing nucleotide triphosphate hydrolases"/>
    <property type="match status" value="1"/>
</dbReference>
<gene>
    <name evidence="4" type="ORF">TCHU04912_LOCUS17235</name>
</gene>
<dbReference type="EMBL" id="HBGG01032932">
    <property type="protein sequence ID" value="CAD9214995.1"/>
    <property type="molecule type" value="Transcribed_RNA"/>
</dbReference>
<dbReference type="GO" id="GO:0016301">
    <property type="term" value="F:kinase activity"/>
    <property type="evidence" value="ECO:0007669"/>
    <property type="project" value="InterPro"/>
</dbReference>
<evidence type="ECO:0000256" key="2">
    <source>
        <dbReference type="ARBA" id="ARBA00022840"/>
    </source>
</evidence>
<feature type="domain" description="Zeta toxin" evidence="3">
    <location>
        <begin position="3"/>
        <end position="143"/>
    </location>
</feature>
<dbReference type="GO" id="GO:0005524">
    <property type="term" value="F:ATP binding"/>
    <property type="evidence" value="ECO:0007669"/>
    <property type="project" value="UniProtKB-KW"/>
</dbReference>
<dbReference type="InterPro" id="IPR010488">
    <property type="entry name" value="Zeta_toxin_domain"/>
</dbReference>
<keyword evidence="1" id="KW-0547">Nucleotide-binding</keyword>
<name>A0A7S1X8C5_9CHLO</name>